<dbReference type="AlphaFoldDB" id="A0A3R9QJK3"/>
<reference evidence="2 3" key="1">
    <citation type="submission" date="2018-10" db="EMBL/GenBank/DDBJ databases">
        <title>Draft genome sequence of Bacillus salarius IM0101, isolated from a hypersaline soil in Inner Mongolia, China.</title>
        <authorList>
            <person name="Yamprayoonswat W."/>
            <person name="Boonvisut S."/>
            <person name="Jumpathong W."/>
            <person name="Sittihan S."/>
            <person name="Ruangsuj P."/>
            <person name="Wanthongcharoen S."/>
            <person name="Thongpramul N."/>
            <person name="Pimmason S."/>
            <person name="Yu B."/>
            <person name="Yasawong M."/>
        </authorList>
    </citation>
    <scope>NUCLEOTIDE SEQUENCE [LARGE SCALE GENOMIC DNA]</scope>
    <source>
        <strain evidence="2 3">IM0101</strain>
    </source>
</reference>
<feature type="region of interest" description="Disordered" evidence="1">
    <location>
        <begin position="1"/>
        <end position="20"/>
    </location>
</feature>
<evidence type="ECO:0000313" key="3">
    <source>
        <dbReference type="Proteomes" id="UP000275076"/>
    </source>
</evidence>
<proteinExistence type="predicted"/>
<dbReference type="Proteomes" id="UP000275076">
    <property type="component" value="Unassembled WGS sequence"/>
</dbReference>
<dbReference type="OrthoDB" id="2983053at2"/>
<comment type="caution">
    <text evidence="2">The sequence shown here is derived from an EMBL/GenBank/DDBJ whole genome shotgun (WGS) entry which is preliminary data.</text>
</comment>
<accession>A0A3R9QJK3</accession>
<dbReference type="EMBL" id="RBVX01000017">
    <property type="protein sequence ID" value="RSL32140.1"/>
    <property type="molecule type" value="Genomic_DNA"/>
</dbReference>
<evidence type="ECO:0000256" key="1">
    <source>
        <dbReference type="SAM" id="MobiDB-lite"/>
    </source>
</evidence>
<organism evidence="2 3">
    <name type="scientific">Salibacterium salarium</name>
    <dbReference type="NCBI Taxonomy" id="284579"/>
    <lineage>
        <taxon>Bacteria</taxon>
        <taxon>Bacillati</taxon>
        <taxon>Bacillota</taxon>
        <taxon>Bacilli</taxon>
        <taxon>Bacillales</taxon>
        <taxon>Bacillaceae</taxon>
    </lineage>
</organism>
<sequence>MTKRIQPWAGAEGGVSCGKSASLETPQAGIFCRGGSSRARGKRPPAAHALNVSEAFFGY</sequence>
<gene>
    <name evidence="2" type="ORF">D7Z54_17085</name>
</gene>
<evidence type="ECO:0000313" key="2">
    <source>
        <dbReference type="EMBL" id="RSL32140.1"/>
    </source>
</evidence>
<keyword evidence="3" id="KW-1185">Reference proteome</keyword>
<name>A0A3R9QJK3_9BACI</name>
<protein>
    <submittedName>
        <fullName evidence="2">Uncharacterized protein</fullName>
    </submittedName>
</protein>